<dbReference type="Pfam" id="PF03711">
    <property type="entry name" value="OKR_DC_1_C"/>
    <property type="match status" value="1"/>
</dbReference>
<sequence length="449" mass="49612">MDTPILDMLRDYVRQQRERWHTPGHKGIQPAQGDFLDWAFDITEIGPMHHHPTPVERSEALMAASFSVRRSWYSVQGATLPVIAAILAANPPGSTLLVDRSMHRSVLTALMIGGYRVEWLWPPVLEAGVLLPLEDFPESFAGASGLVIARPTYDGLAADVRESIQRAHAKGLNVVVDEAHGSHWRGASFPTSAIDLGADLIIHGVHKSDAALTQTGLLHLNSQRIKEEAVDRWMQLLATTSPSYLLLASLDRLQWERRQPTAQEDWQRFAGRMKELWNTLEKRGVHVLQPWAERRGLEADPARLTILGPGPELAEAVAAFGELEKTSPGSATFFVSPHQDLGRLIGALEDIGTSGDGGLSPIMLPRPPVVLSVRETWGRSSRWVPLKRARSLVLAEAITPYPPGIPVAIPGEQVSEDVKDWVLWWHGTGRGHIEGVRQEDGQLWIAVLE</sequence>
<evidence type="ECO:0000259" key="7">
    <source>
        <dbReference type="Pfam" id="PF03711"/>
    </source>
</evidence>
<evidence type="ECO:0000256" key="1">
    <source>
        <dbReference type="ARBA" id="ARBA00001933"/>
    </source>
</evidence>
<evidence type="ECO:0000256" key="2">
    <source>
        <dbReference type="ARBA" id="ARBA00010671"/>
    </source>
</evidence>
<accession>A0A7Y0L551</accession>
<comment type="similarity">
    <text evidence="2">Belongs to the Orn/Lys/Arg decarboxylase class-I family.</text>
</comment>
<dbReference type="SUPFAM" id="SSF53383">
    <property type="entry name" value="PLP-dependent transferases"/>
    <property type="match status" value="1"/>
</dbReference>
<dbReference type="Proteomes" id="UP000533476">
    <property type="component" value="Unassembled WGS sequence"/>
</dbReference>
<gene>
    <name evidence="8" type="ORF">HIJ39_13625</name>
</gene>
<dbReference type="InterPro" id="IPR052357">
    <property type="entry name" value="Orn_Lys_Arg_decarboxylase-I"/>
</dbReference>
<dbReference type="EMBL" id="JABBVZ010000049">
    <property type="protein sequence ID" value="NMP23380.1"/>
    <property type="molecule type" value="Genomic_DNA"/>
</dbReference>
<evidence type="ECO:0000256" key="5">
    <source>
        <dbReference type="ARBA" id="ARBA00023239"/>
    </source>
</evidence>
<keyword evidence="4" id="KW-0663">Pyridoxal phosphate</keyword>
<comment type="cofactor">
    <cofactor evidence="1">
        <name>pyridoxal 5'-phosphate</name>
        <dbReference type="ChEBI" id="CHEBI:597326"/>
    </cofactor>
</comment>
<reference evidence="8 9" key="1">
    <citation type="submission" date="2020-04" db="EMBL/GenBank/DDBJ databases">
        <authorList>
            <person name="Zhang R."/>
            <person name="Schippers A."/>
        </authorList>
    </citation>
    <scope>NUCLEOTIDE SEQUENCE [LARGE SCALE GENOMIC DNA]</scope>
    <source>
        <strain evidence="8 9">DSM 109850</strain>
    </source>
</reference>
<comment type="caution">
    <text evidence="8">The sequence shown here is derived from an EMBL/GenBank/DDBJ whole genome shotgun (WGS) entry which is preliminary data.</text>
</comment>
<dbReference type="Pfam" id="PF01276">
    <property type="entry name" value="OKR_DC_1"/>
    <property type="match status" value="1"/>
</dbReference>
<protein>
    <submittedName>
        <fullName evidence="8">Arginine decarboxylase</fullName>
    </submittedName>
</protein>
<dbReference type="GO" id="GO:0016831">
    <property type="term" value="F:carboxy-lyase activity"/>
    <property type="evidence" value="ECO:0007669"/>
    <property type="project" value="UniProtKB-KW"/>
</dbReference>
<dbReference type="PANTHER" id="PTHR43277">
    <property type="entry name" value="ARGININE DECARBOXYLASE"/>
    <property type="match status" value="1"/>
</dbReference>
<dbReference type="SUPFAM" id="SSF55904">
    <property type="entry name" value="Ornithine decarboxylase C-terminal domain"/>
    <property type="match status" value="1"/>
</dbReference>
<dbReference type="InterPro" id="IPR008286">
    <property type="entry name" value="Prn/Lys/Arg_de-COase_C"/>
</dbReference>
<dbReference type="InterPro" id="IPR036633">
    <property type="entry name" value="Prn/Lys/Arg_de-COase_C_sf"/>
</dbReference>
<evidence type="ECO:0000259" key="6">
    <source>
        <dbReference type="Pfam" id="PF01276"/>
    </source>
</evidence>
<dbReference type="AlphaFoldDB" id="A0A7Y0L551"/>
<dbReference type="Gene3D" id="3.40.640.10">
    <property type="entry name" value="Type I PLP-dependent aspartate aminotransferase-like (Major domain)"/>
    <property type="match status" value="1"/>
</dbReference>
<evidence type="ECO:0000256" key="4">
    <source>
        <dbReference type="ARBA" id="ARBA00022898"/>
    </source>
</evidence>
<dbReference type="RefSeq" id="WP_169100607.1">
    <property type="nucleotide sequence ID" value="NZ_JABBVZ010000049.1"/>
</dbReference>
<dbReference type="Gene3D" id="3.90.100.10">
    <property type="entry name" value="Orn/Lys/Arg decarboxylase, C-terminal domain"/>
    <property type="match status" value="1"/>
</dbReference>
<dbReference type="InterPro" id="IPR000310">
    <property type="entry name" value="Orn/Lys/Arg_deCO2ase_major_dom"/>
</dbReference>
<feature type="domain" description="Orn/Lys/Arg decarboxylase C-terminal" evidence="7">
    <location>
        <begin position="380"/>
        <end position="419"/>
    </location>
</feature>
<proteinExistence type="inferred from homology"/>
<name>A0A7Y0L551_9FIRM</name>
<keyword evidence="9" id="KW-1185">Reference proteome</keyword>
<keyword evidence="5" id="KW-0456">Lyase</keyword>
<dbReference type="InterPro" id="IPR015424">
    <property type="entry name" value="PyrdxlP-dep_Trfase"/>
</dbReference>
<evidence type="ECO:0000313" key="9">
    <source>
        <dbReference type="Proteomes" id="UP000533476"/>
    </source>
</evidence>
<keyword evidence="3" id="KW-0210">Decarboxylase</keyword>
<feature type="domain" description="Orn/Lys/Arg decarboxylases family 1 pyridoxal-P attachment site" evidence="6">
    <location>
        <begin position="3"/>
        <end position="269"/>
    </location>
</feature>
<dbReference type="InterPro" id="IPR015421">
    <property type="entry name" value="PyrdxlP-dep_Trfase_major"/>
</dbReference>
<evidence type="ECO:0000256" key="3">
    <source>
        <dbReference type="ARBA" id="ARBA00022793"/>
    </source>
</evidence>
<dbReference type="PANTHER" id="PTHR43277:SF4">
    <property type="entry name" value="ARGININE DECARBOXYLASE"/>
    <property type="match status" value="1"/>
</dbReference>
<organism evidence="8 9">
    <name type="scientific">Sulfobacillus harzensis</name>
    <dbReference type="NCBI Taxonomy" id="2729629"/>
    <lineage>
        <taxon>Bacteria</taxon>
        <taxon>Bacillati</taxon>
        <taxon>Bacillota</taxon>
        <taxon>Clostridia</taxon>
        <taxon>Eubacteriales</taxon>
        <taxon>Clostridiales Family XVII. Incertae Sedis</taxon>
        <taxon>Sulfobacillus</taxon>
    </lineage>
</organism>
<evidence type="ECO:0000313" key="8">
    <source>
        <dbReference type="EMBL" id="NMP23380.1"/>
    </source>
</evidence>